<keyword evidence="1" id="KW-0812">Transmembrane</keyword>
<organism evidence="2 3">
    <name type="scientific">Candidatus Daviesbacteria bacterium GW2011_GWB1_41_5</name>
    <dbReference type="NCBI Taxonomy" id="1618429"/>
    <lineage>
        <taxon>Bacteria</taxon>
        <taxon>Candidatus Daviesiibacteriota</taxon>
    </lineage>
</organism>
<reference evidence="2 3" key="1">
    <citation type="journal article" date="2015" name="Nature">
        <title>rRNA introns, odd ribosomes, and small enigmatic genomes across a large radiation of phyla.</title>
        <authorList>
            <person name="Brown C.T."/>
            <person name="Hug L.A."/>
            <person name="Thomas B.C."/>
            <person name="Sharon I."/>
            <person name="Castelle C.J."/>
            <person name="Singh A."/>
            <person name="Wilkins M.J."/>
            <person name="Williams K.H."/>
            <person name="Banfield J.F."/>
        </authorList>
    </citation>
    <scope>NUCLEOTIDE SEQUENCE [LARGE SCALE GENOMIC DNA]</scope>
</reference>
<accession>A0A0G0ZKM8</accession>
<evidence type="ECO:0000313" key="2">
    <source>
        <dbReference type="EMBL" id="KKS13548.1"/>
    </source>
</evidence>
<feature type="transmembrane region" description="Helical" evidence="1">
    <location>
        <begin position="123"/>
        <end position="147"/>
    </location>
</feature>
<name>A0A0G0ZKM8_9BACT</name>
<feature type="transmembrane region" description="Helical" evidence="1">
    <location>
        <begin position="81"/>
        <end position="97"/>
    </location>
</feature>
<keyword evidence="1" id="KW-0472">Membrane</keyword>
<dbReference type="EMBL" id="LCBN01000022">
    <property type="protein sequence ID" value="KKS13548.1"/>
    <property type="molecule type" value="Genomic_DNA"/>
</dbReference>
<gene>
    <name evidence="2" type="ORF">UU67_C0022G0014</name>
</gene>
<feature type="transmembrane region" description="Helical" evidence="1">
    <location>
        <begin position="343"/>
        <end position="365"/>
    </location>
</feature>
<comment type="caution">
    <text evidence="2">The sequence shown here is derived from an EMBL/GenBank/DDBJ whole genome shotgun (WGS) entry which is preliminary data.</text>
</comment>
<feature type="transmembrane region" description="Helical" evidence="1">
    <location>
        <begin position="49"/>
        <end position="69"/>
    </location>
</feature>
<dbReference type="AlphaFoldDB" id="A0A0G0ZKM8"/>
<sequence>MKVYDYISFGLIFILATLLFLPSGITTTDGQNISYFTLALNYGSLNWSFYYFYFISFLFLTGITWALIYGRGKTPDQYSKVAFVWLTALVGWVVFYVKQRDFIEKIQPQMGLIMPSNNASGGIYFLAMLFGLLIILGLQNYSAILSVRIKNKSLKLKQEEDLNTYIGNKERLYENTILLNPPWYASLTTPQRYKVVATGKELIISTSPLTIIPLSSIKDVQFWKGFGFPTTFDVNLRSGKVLKMAWAPENEAVPYSLPTTTSVFNVINKIVTKSQKGESIEAKDIEVKSKHPYLWSLSYLVVIIVGQILGGIAGLLCGFVIIFGLNKTWNNPTYKTSKKVLFSFLYVMLGVVVLAVASLLFSALFSNT</sequence>
<protein>
    <submittedName>
        <fullName evidence="2">Uncharacterized protein</fullName>
    </submittedName>
</protein>
<evidence type="ECO:0000313" key="3">
    <source>
        <dbReference type="Proteomes" id="UP000034753"/>
    </source>
</evidence>
<keyword evidence="1" id="KW-1133">Transmembrane helix</keyword>
<evidence type="ECO:0000256" key="1">
    <source>
        <dbReference type="SAM" id="Phobius"/>
    </source>
</evidence>
<proteinExistence type="predicted"/>
<dbReference type="Proteomes" id="UP000034753">
    <property type="component" value="Unassembled WGS sequence"/>
</dbReference>
<feature type="transmembrane region" description="Helical" evidence="1">
    <location>
        <begin position="297"/>
        <end position="323"/>
    </location>
</feature>